<dbReference type="GO" id="GO:0046464">
    <property type="term" value="P:acylglycerol catabolic process"/>
    <property type="evidence" value="ECO:0007669"/>
    <property type="project" value="TreeGrafter"/>
</dbReference>
<evidence type="ECO:0000313" key="2">
    <source>
        <dbReference type="EMBL" id="KAJ8058329.1"/>
    </source>
</evidence>
<reference evidence="2" key="1">
    <citation type="submission" date="2022-11" db="EMBL/GenBank/DDBJ databases">
        <title>Genome Resource of Sclerotinia nivalis Strain SnTB1, a Plant Pathogen Isolated from American Ginseng.</title>
        <authorList>
            <person name="Fan S."/>
        </authorList>
    </citation>
    <scope>NUCLEOTIDE SEQUENCE</scope>
    <source>
        <strain evidence="2">SnTB1</strain>
    </source>
</reference>
<dbReference type="Proteomes" id="UP001152300">
    <property type="component" value="Unassembled WGS sequence"/>
</dbReference>
<dbReference type="InterPro" id="IPR050266">
    <property type="entry name" value="AB_hydrolase_sf"/>
</dbReference>
<dbReference type="AlphaFoldDB" id="A0A9X0A9I0"/>
<dbReference type="PANTHER" id="PTHR43798">
    <property type="entry name" value="MONOACYLGLYCEROL LIPASE"/>
    <property type="match status" value="1"/>
</dbReference>
<dbReference type="InterPro" id="IPR029058">
    <property type="entry name" value="AB_hydrolase_fold"/>
</dbReference>
<dbReference type="Gene3D" id="3.40.50.1820">
    <property type="entry name" value="alpha/beta hydrolase"/>
    <property type="match status" value="1"/>
</dbReference>
<dbReference type="InterPro" id="IPR000639">
    <property type="entry name" value="Epox_hydrolase-like"/>
</dbReference>
<sequence length="311" mass="34496">MTSSSFFPNFKTQSIPISPGISIHTLTGPNNGPPLLLVHGFPQTHHIWHLVTPQLVDAFSVVLVDLRGYGGSAKLGVGEDGGNGENGENGGHGEFSKSVMGSDLLTVMTSLGHPKFSILAHDRGARVAHQLAINHPEAIKKLMLLDILPTLTMYERGKYTWYQKYWHWPFLSQPFPFPEKAILSNPELFAEKFLGKAGLGKGLVFNPEVRGVYERMLRDEVCVHGMCEDYRAGATVDLEEQRRDRDAGRKIRCDVFVVWGEKGALGSEFGDVVGLWKEVCEGKVEGCAVDGGHYIPEECSEELMELVKKWF</sequence>
<keyword evidence="3" id="KW-1185">Reference proteome</keyword>
<gene>
    <name evidence="2" type="ORF">OCU04_012521</name>
</gene>
<organism evidence="2 3">
    <name type="scientific">Sclerotinia nivalis</name>
    <dbReference type="NCBI Taxonomy" id="352851"/>
    <lineage>
        <taxon>Eukaryota</taxon>
        <taxon>Fungi</taxon>
        <taxon>Dikarya</taxon>
        <taxon>Ascomycota</taxon>
        <taxon>Pezizomycotina</taxon>
        <taxon>Leotiomycetes</taxon>
        <taxon>Helotiales</taxon>
        <taxon>Sclerotiniaceae</taxon>
        <taxon>Sclerotinia</taxon>
    </lineage>
</organism>
<comment type="caution">
    <text evidence="2">The sequence shown here is derived from an EMBL/GenBank/DDBJ whole genome shotgun (WGS) entry which is preliminary data.</text>
</comment>
<dbReference type="EMBL" id="JAPEIS010000016">
    <property type="protein sequence ID" value="KAJ8058329.1"/>
    <property type="molecule type" value="Genomic_DNA"/>
</dbReference>
<dbReference type="GO" id="GO:0047372">
    <property type="term" value="F:monoacylglycerol lipase activity"/>
    <property type="evidence" value="ECO:0007669"/>
    <property type="project" value="TreeGrafter"/>
</dbReference>
<dbReference type="PANTHER" id="PTHR43798:SF33">
    <property type="entry name" value="HYDROLASE, PUTATIVE (AFU_ORTHOLOGUE AFUA_2G14860)-RELATED"/>
    <property type="match status" value="1"/>
</dbReference>
<dbReference type="OrthoDB" id="408373at2759"/>
<dbReference type="InterPro" id="IPR000073">
    <property type="entry name" value="AB_hydrolase_1"/>
</dbReference>
<name>A0A9X0A9I0_9HELO</name>
<evidence type="ECO:0000259" key="1">
    <source>
        <dbReference type="Pfam" id="PF00561"/>
    </source>
</evidence>
<dbReference type="PRINTS" id="PR00412">
    <property type="entry name" value="EPOXHYDRLASE"/>
</dbReference>
<feature type="domain" description="AB hydrolase-1" evidence="1">
    <location>
        <begin position="33"/>
        <end position="268"/>
    </location>
</feature>
<evidence type="ECO:0000313" key="3">
    <source>
        <dbReference type="Proteomes" id="UP001152300"/>
    </source>
</evidence>
<protein>
    <recommendedName>
        <fullName evidence="1">AB hydrolase-1 domain-containing protein</fullName>
    </recommendedName>
</protein>
<dbReference type="Pfam" id="PF00561">
    <property type="entry name" value="Abhydrolase_1"/>
    <property type="match status" value="1"/>
</dbReference>
<proteinExistence type="predicted"/>
<accession>A0A9X0A9I0</accession>
<dbReference type="SUPFAM" id="SSF53474">
    <property type="entry name" value="alpha/beta-Hydrolases"/>
    <property type="match status" value="1"/>
</dbReference>
<dbReference type="GO" id="GO:0016020">
    <property type="term" value="C:membrane"/>
    <property type="evidence" value="ECO:0007669"/>
    <property type="project" value="TreeGrafter"/>
</dbReference>